<comment type="caution">
    <text evidence="2">The sequence shown here is derived from an EMBL/GenBank/DDBJ whole genome shotgun (WGS) entry which is preliminary data.</text>
</comment>
<keyword evidence="3" id="KW-1185">Reference proteome</keyword>
<protein>
    <submittedName>
        <fullName evidence="2">Uncharacterized protein</fullName>
    </submittedName>
</protein>
<evidence type="ECO:0000256" key="1">
    <source>
        <dbReference type="SAM" id="MobiDB-lite"/>
    </source>
</evidence>
<name>A0ABU8DKY8_ERWAP</name>
<accession>A0ABU8DKY8</accession>
<dbReference type="EMBL" id="JBANEI010000022">
    <property type="protein sequence ID" value="MEI2684183.1"/>
    <property type="molecule type" value="Genomic_DNA"/>
</dbReference>
<organism evidence="2 3">
    <name type="scientific">Erwinia aphidicola</name>
    <dbReference type="NCBI Taxonomy" id="68334"/>
    <lineage>
        <taxon>Bacteria</taxon>
        <taxon>Pseudomonadati</taxon>
        <taxon>Pseudomonadota</taxon>
        <taxon>Gammaproteobacteria</taxon>
        <taxon>Enterobacterales</taxon>
        <taxon>Erwiniaceae</taxon>
        <taxon>Erwinia</taxon>
    </lineage>
</organism>
<feature type="region of interest" description="Disordered" evidence="1">
    <location>
        <begin position="125"/>
        <end position="146"/>
    </location>
</feature>
<gene>
    <name evidence="2" type="ORF">V8N49_21320</name>
</gene>
<proteinExistence type="predicted"/>
<reference evidence="2 3" key="1">
    <citation type="submission" date="2024-02" db="EMBL/GenBank/DDBJ databases">
        <title>First report Erwinia aphidicola in onion in Chile.</title>
        <authorList>
            <person name="Valenzuela M."/>
            <person name="Pena M."/>
            <person name="Dutta B."/>
        </authorList>
    </citation>
    <scope>NUCLEOTIDE SEQUENCE [LARGE SCALE GENOMIC DNA]</scope>
    <source>
        <strain evidence="2 3">QCJ3A</strain>
    </source>
</reference>
<dbReference type="Proteomes" id="UP001306592">
    <property type="component" value="Unassembled WGS sequence"/>
</dbReference>
<evidence type="ECO:0000313" key="2">
    <source>
        <dbReference type="EMBL" id="MEI2684183.1"/>
    </source>
</evidence>
<dbReference type="RefSeq" id="WP_230050804.1">
    <property type="nucleotide sequence ID" value="NZ_CAKKMT010000025.1"/>
</dbReference>
<sequence length="146" mass="16735">MNAKVKRGHALVTSSYYSDDLVSRLTDLPARVGGTKKSSRSRNQNIIRRVSLPLKVSYEDLPGFATRYQHQICRKKGILLSQHAVNSYEKSMTDLIRVGQELGMPVSELRRMIIENALSYTDWEAQPEQEQRHTQMAGRSRFQRIG</sequence>
<evidence type="ECO:0000313" key="3">
    <source>
        <dbReference type="Proteomes" id="UP001306592"/>
    </source>
</evidence>